<feature type="region of interest" description="Disordered" evidence="2">
    <location>
        <begin position="289"/>
        <end position="327"/>
    </location>
</feature>
<reference evidence="3 4" key="1">
    <citation type="journal article" date="2020" name="J. Phycol.">
        <title>Comparative genome analysis reveals Cyanidiococcus gen. nov., a new extremophilic red algal genus sister to Cyanidioschyzon (Cyanidioschyzonaceae, Rhodophyta).</title>
        <authorList>
            <person name="Liu S.-L."/>
            <person name="Chiang Y.-R."/>
            <person name="Yoon H.S."/>
            <person name="Fu H.-Y."/>
        </authorList>
    </citation>
    <scope>NUCLEOTIDE SEQUENCE [LARGE SCALE GENOMIC DNA]</scope>
    <source>
        <strain evidence="3 4">THAL066</strain>
    </source>
</reference>
<dbReference type="NCBIfam" id="TIGR00090">
    <property type="entry name" value="rsfS_iojap_ybeB"/>
    <property type="match status" value="1"/>
</dbReference>
<dbReference type="InterPro" id="IPR043519">
    <property type="entry name" value="NT_sf"/>
</dbReference>
<evidence type="ECO:0000313" key="4">
    <source>
        <dbReference type="Proteomes" id="UP000530660"/>
    </source>
</evidence>
<evidence type="ECO:0000256" key="1">
    <source>
        <dbReference type="ARBA" id="ARBA00010574"/>
    </source>
</evidence>
<feature type="compositionally biased region" description="Basic and acidic residues" evidence="2">
    <location>
        <begin position="308"/>
        <end position="327"/>
    </location>
</feature>
<comment type="caution">
    <text evidence="3">The sequence shown here is derived from an EMBL/GenBank/DDBJ whole genome shotgun (WGS) entry which is preliminary data.</text>
</comment>
<dbReference type="Proteomes" id="UP000530660">
    <property type="component" value="Unassembled WGS sequence"/>
</dbReference>
<evidence type="ECO:0000313" key="3">
    <source>
        <dbReference type="EMBL" id="KAF6003732.1"/>
    </source>
</evidence>
<organism evidence="3 4">
    <name type="scientific">Cyanidiococcus yangmingshanensis</name>
    <dbReference type="NCBI Taxonomy" id="2690220"/>
    <lineage>
        <taxon>Eukaryota</taxon>
        <taxon>Rhodophyta</taxon>
        <taxon>Bangiophyceae</taxon>
        <taxon>Cyanidiales</taxon>
        <taxon>Cyanidiaceae</taxon>
        <taxon>Cyanidiococcus</taxon>
    </lineage>
</organism>
<proteinExistence type="inferred from homology"/>
<dbReference type="SUPFAM" id="SSF81301">
    <property type="entry name" value="Nucleotidyltransferase"/>
    <property type="match status" value="1"/>
</dbReference>
<dbReference type="PANTHER" id="PTHR21043">
    <property type="entry name" value="IOJAP SUPERFAMILY ORTHOLOG"/>
    <property type="match status" value="1"/>
</dbReference>
<protein>
    <submittedName>
        <fullName evidence="3">Uncharacterized protein</fullName>
    </submittedName>
</protein>
<dbReference type="GO" id="GO:0043023">
    <property type="term" value="F:ribosomal large subunit binding"/>
    <property type="evidence" value="ECO:0007669"/>
    <property type="project" value="TreeGrafter"/>
</dbReference>
<accession>A0A7J7IKT0</accession>
<dbReference type="PANTHER" id="PTHR21043:SF0">
    <property type="entry name" value="MITOCHONDRIAL ASSEMBLY OF RIBOSOMAL LARGE SUBUNIT PROTEIN 1"/>
    <property type="match status" value="1"/>
</dbReference>
<comment type="similarity">
    <text evidence="1">Belongs to the Iojap/RsfS family.</text>
</comment>
<keyword evidence="4" id="KW-1185">Reference proteome</keyword>
<evidence type="ECO:0000256" key="2">
    <source>
        <dbReference type="SAM" id="MobiDB-lite"/>
    </source>
</evidence>
<dbReference type="HAMAP" id="MF_01477">
    <property type="entry name" value="Iojap_RsfS"/>
    <property type="match status" value="1"/>
</dbReference>
<dbReference type="Gene3D" id="3.30.460.10">
    <property type="entry name" value="Beta Polymerase, domain 2"/>
    <property type="match status" value="1"/>
</dbReference>
<dbReference type="OrthoDB" id="21330at2759"/>
<dbReference type="EMBL" id="VWRR01000005">
    <property type="protein sequence ID" value="KAF6003732.1"/>
    <property type="molecule type" value="Genomic_DNA"/>
</dbReference>
<dbReference type="InterPro" id="IPR004394">
    <property type="entry name" value="Iojap/RsfS/C7orf30"/>
</dbReference>
<sequence length="327" mass="35676">MVESCRNDVVADAFIKLLRLRLQPKFRLVSWAPASLLAARSWCSAATGQARKRASGRAPLNVSLATEGPSAGKRRVWRSVSSLASSPMTPEADSTPLHEDESMPLVTACLLAADERKAEQLTAIRVRHLTYVTSFFVFATGLSRTQISAIARRIEERVEEVLSRKPMSTSFRGVNATPPGRSGWVTIDYGDVIVNIMSPEARSFYNIESLWSQGEAVDVDRILNMHQTRAPAFAAANSLPATAPASEDDAETALASDEWDLEPGAEASFASDFEPYEAGLSSNARLETRMLRESGDPTSASAGTEPGHVQDKELFLRDHEHDGSERI</sequence>
<name>A0A7J7IKT0_9RHOD</name>
<dbReference type="Pfam" id="PF02410">
    <property type="entry name" value="RsfS"/>
    <property type="match status" value="1"/>
</dbReference>
<dbReference type="GO" id="GO:0017148">
    <property type="term" value="P:negative regulation of translation"/>
    <property type="evidence" value="ECO:0007669"/>
    <property type="project" value="TreeGrafter"/>
</dbReference>
<gene>
    <name evidence="3" type="ORF">F1559_000210</name>
</gene>
<dbReference type="AlphaFoldDB" id="A0A7J7IKT0"/>
<dbReference type="GO" id="GO:0090071">
    <property type="term" value="P:negative regulation of ribosome biogenesis"/>
    <property type="evidence" value="ECO:0007669"/>
    <property type="project" value="TreeGrafter"/>
</dbReference>